<dbReference type="AlphaFoldDB" id="A0A8B6EPF9"/>
<dbReference type="Proteomes" id="UP000596742">
    <property type="component" value="Unassembled WGS sequence"/>
</dbReference>
<comment type="caution">
    <text evidence="1">The sequence shown here is derived from an EMBL/GenBank/DDBJ whole genome shotgun (WGS) entry which is preliminary data.</text>
</comment>
<reference evidence="1" key="1">
    <citation type="submission" date="2018-11" db="EMBL/GenBank/DDBJ databases">
        <authorList>
            <person name="Alioto T."/>
            <person name="Alioto T."/>
        </authorList>
    </citation>
    <scope>NUCLEOTIDE SEQUENCE</scope>
</reference>
<dbReference type="EMBL" id="UYJE01005519">
    <property type="protein sequence ID" value="VDI37917.1"/>
    <property type="molecule type" value="Genomic_DNA"/>
</dbReference>
<organism evidence="1 2">
    <name type="scientific">Mytilus galloprovincialis</name>
    <name type="common">Mediterranean mussel</name>
    <dbReference type="NCBI Taxonomy" id="29158"/>
    <lineage>
        <taxon>Eukaryota</taxon>
        <taxon>Metazoa</taxon>
        <taxon>Spiralia</taxon>
        <taxon>Lophotrochozoa</taxon>
        <taxon>Mollusca</taxon>
        <taxon>Bivalvia</taxon>
        <taxon>Autobranchia</taxon>
        <taxon>Pteriomorphia</taxon>
        <taxon>Mytilida</taxon>
        <taxon>Mytiloidea</taxon>
        <taxon>Mytilidae</taxon>
        <taxon>Mytilinae</taxon>
        <taxon>Mytilus</taxon>
    </lineage>
</organism>
<gene>
    <name evidence="1" type="ORF">MGAL_10B087920</name>
</gene>
<dbReference type="PANTHER" id="PTHR14540">
    <property type="entry name" value="INTEGRATOR COMPLEX SUBUNIT 15"/>
    <property type="match status" value="1"/>
</dbReference>
<protein>
    <submittedName>
        <fullName evidence="1">Uncharacterized protein</fullName>
    </submittedName>
</protein>
<sequence length="419" mass="46996">MTTKILQKLRPLDFPECSKQAINYLVSCFSSDDHGSLPGLSGAPENLAQDVARDYILFTSQNQRGHRRLNAIQELHMLEMLSTAIDEISQGSRYKLFNVIFGGKHEPVKTSLLTKLVSLALSVRCGAVLDCAALWMQVILLTKLVDLLTKFVSLALSVRCGAVLDCAALWMQEQGCHSDGVCKLAHSLVEEYCMLYPSVSEAFHGLPKVSPLFTCNFISAAVTIFYFNDNHNIPPLGLLDAITDWISSDSCLCFESVRLVRIQSSFSCPVFGLFRWCILGHLVTACNHDKKIDMETSTKTFALLSKLHLCILQNLQAYKSMELNQILFHLQDFISIATAVRQCCQNWKISEDNFYMLIERIGQVLQVAIVTESLKIDQVTGTEGLKELCSILPPNRLLKIIYNHHSQRGNQHFQPMDTS</sequence>
<name>A0A8B6EPF9_MYTGA</name>
<keyword evidence="2" id="KW-1185">Reference proteome</keyword>
<dbReference type="OrthoDB" id="5861309at2759"/>
<accession>A0A8B6EPF9</accession>
<dbReference type="Pfam" id="PF14964">
    <property type="entry name" value="INTS15"/>
    <property type="match status" value="2"/>
</dbReference>
<evidence type="ECO:0000313" key="2">
    <source>
        <dbReference type="Proteomes" id="UP000596742"/>
    </source>
</evidence>
<evidence type="ECO:0000313" key="1">
    <source>
        <dbReference type="EMBL" id="VDI37917.1"/>
    </source>
</evidence>
<dbReference type="PANTHER" id="PTHR14540:SF2">
    <property type="entry name" value="INTEGRATOR COMPLEX SUBUNIT 15"/>
    <property type="match status" value="1"/>
</dbReference>
<dbReference type="InterPro" id="IPR027844">
    <property type="entry name" value="INTS15"/>
</dbReference>
<proteinExistence type="predicted"/>